<evidence type="ECO:0000313" key="2">
    <source>
        <dbReference type="EMBL" id="KAE8244420.1"/>
    </source>
</evidence>
<feature type="compositionally biased region" description="Pro residues" evidence="1">
    <location>
        <begin position="109"/>
        <end position="122"/>
    </location>
</feature>
<feature type="region of interest" description="Disordered" evidence="1">
    <location>
        <begin position="41"/>
        <end position="77"/>
    </location>
</feature>
<reference evidence="2" key="2">
    <citation type="journal article" date="2019" name="IMA Fungus">
        <title>Genome sequencing and comparison of five Tilletia species to identify candidate genes for the detection of regulated species infecting wheat.</title>
        <authorList>
            <person name="Nguyen H.D.T."/>
            <person name="Sultana T."/>
            <person name="Kesanakurti P."/>
            <person name="Hambleton S."/>
        </authorList>
    </citation>
    <scope>NUCLEOTIDE SEQUENCE</scope>
    <source>
        <strain evidence="2">DAOMC 236416</strain>
    </source>
</reference>
<organism evidence="2 3">
    <name type="scientific">Tilletia indica</name>
    <dbReference type="NCBI Taxonomy" id="43049"/>
    <lineage>
        <taxon>Eukaryota</taxon>
        <taxon>Fungi</taxon>
        <taxon>Dikarya</taxon>
        <taxon>Basidiomycota</taxon>
        <taxon>Ustilaginomycotina</taxon>
        <taxon>Exobasidiomycetes</taxon>
        <taxon>Tilletiales</taxon>
        <taxon>Tilletiaceae</taxon>
        <taxon>Tilletia</taxon>
    </lineage>
</organism>
<gene>
    <name evidence="2" type="ORF">A4X13_0g6607</name>
</gene>
<dbReference type="AlphaFoldDB" id="A0A177TGI5"/>
<dbReference type="Proteomes" id="UP000077521">
    <property type="component" value="Unassembled WGS sequence"/>
</dbReference>
<accession>A0A177TGI5</accession>
<comment type="caution">
    <text evidence="2">The sequence shown here is derived from an EMBL/GenBank/DDBJ whole genome shotgun (WGS) entry which is preliminary data.</text>
</comment>
<reference evidence="2" key="1">
    <citation type="submission" date="2016-04" db="EMBL/GenBank/DDBJ databases">
        <authorList>
            <person name="Nguyen H.D."/>
            <person name="Samba Siva P."/>
            <person name="Cullis J."/>
            <person name="Levesque C.A."/>
            <person name="Hambleton S."/>
        </authorList>
    </citation>
    <scope>NUCLEOTIDE SEQUENCE</scope>
    <source>
        <strain evidence="2">DAOMC 236416</strain>
    </source>
</reference>
<feature type="compositionally biased region" description="Low complexity" evidence="1">
    <location>
        <begin position="128"/>
        <end position="181"/>
    </location>
</feature>
<feature type="region of interest" description="Disordered" evidence="1">
    <location>
        <begin position="224"/>
        <end position="265"/>
    </location>
</feature>
<evidence type="ECO:0000256" key="1">
    <source>
        <dbReference type="SAM" id="MobiDB-lite"/>
    </source>
</evidence>
<sequence length="455" mass="47301">MPPTSIPAPSIFGEHHAEAIRLLLEMKAIIAPMIAKDQSSSSVSSTSFHHDIQSPAEGSPEDAEHTQKQFTTPPRPYGQLLADLHMRAAQDASSASNPFASSVASITSPSPPNAPICPPPSLSDPFQSTPAPLPSASSSSSAPSSLSSSQDSSASLSGSLNSSHTLTARSSNSSSPQASALSQFVNFRSRSAAGSHAASRPSSPSSPTLSFVAVGSEAASSLSRASSTLPSGSNLSPPSSSSSTSMSYCAAPTTSPSSAPSHFSSSRAAIVHTSTNSDALQTPRPSTQVEGYRGGQLASAYTAMQRIGDAWIYSVAILNSPTCNRFTSITKSPHACSHAVSPHLVFGTGFKICIRSSDTSMLTGHIGVDVRNHITVEFDFRSITHIGTDLGTGIEIDIYLATYHAFSLPAILSDHLGTDFGTGVRSAPRINTSGGEWLYMRASHGRPFSHTTRNA</sequence>
<feature type="region of interest" description="Disordered" evidence="1">
    <location>
        <begin position="99"/>
        <end position="181"/>
    </location>
</feature>
<proteinExistence type="predicted"/>
<evidence type="ECO:0000313" key="3">
    <source>
        <dbReference type="Proteomes" id="UP000077521"/>
    </source>
</evidence>
<name>A0A177TGI5_9BASI</name>
<dbReference type="EMBL" id="LWDF02000658">
    <property type="protein sequence ID" value="KAE8244420.1"/>
    <property type="molecule type" value="Genomic_DNA"/>
</dbReference>
<protein>
    <submittedName>
        <fullName evidence="2">Uncharacterized protein</fullName>
    </submittedName>
</protein>
<keyword evidence="3" id="KW-1185">Reference proteome</keyword>